<comment type="caution">
    <text evidence="2">The sequence shown here is derived from an EMBL/GenBank/DDBJ whole genome shotgun (WGS) entry which is preliminary data.</text>
</comment>
<proteinExistence type="predicted"/>
<reference evidence="2 3" key="1">
    <citation type="submission" date="2020-03" db="EMBL/GenBank/DDBJ databases">
        <title>WGS of actinomycetes isolated from Thailand.</title>
        <authorList>
            <person name="Thawai C."/>
        </authorList>
    </citation>
    <scope>NUCLEOTIDE SEQUENCE [LARGE SCALE GENOMIC DNA]</scope>
    <source>
        <strain evidence="2 3">HSS6-12</strain>
    </source>
</reference>
<feature type="region of interest" description="Disordered" evidence="1">
    <location>
        <begin position="1"/>
        <end position="49"/>
    </location>
</feature>
<evidence type="ECO:0000313" key="2">
    <source>
        <dbReference type="EMBL" id="NJP35862.1"/>
    </source>
</evidence>
<sequence length="114" mass="11993">ATDAGTPTPQRQAPPDPQSAFHPSAAASTVAVGARPGASHATTPTAQDPSLVGRQAMRVFRSARRRRLAMPADQRPRLSRGLVAELVARGWDVPAELRPVDTTPSADSENHTPA</sequence>
<evidence type="ECO:0000313" key="3">
    <source>
        <dbReference type="Proteomes" id="UP000783871"/>
    </source>
</evidence>
<name>A0ABX0ZD59_9ACTN</name>
<feature type="compositionally biased region" description="Polar residues" evidence="1">
    <location>
        <begin position="102"/>
        <end position="114"/>
    </location>
</feature>
<evidence type="ECO:0000256" key="1">
    <source>
        <dbReference type="SAM" id="MobiDB-lite"/>
    </source>
</evidence>
<accession>A0ABX0ZD59</accession>
<gene>
    <name evidence="2" type="ORF">HCJ94_28890</name>
</gene>
<protein>
    <submittedName>
        <fullName evidence="2">Uncharacterized protein</fullName>
    </submittedName>
</protein>
<dbReference type="Proteomes" id="UP000783871">
    <property type="component" value="Unassembled WGS sequence"/>
</dbReference>
<dbReference type="EMBL" id="JAATEO010000065">
    <property type="protein sequence ID" value="NJP35862.1"/>
    <property type="molecule type" value="Genomic_DNA"/>
</dbReference>
<organism evidence="2 3">
    <name type="scientific">Micromonospora thermarum</name>
    <dbReference type="NCBI Taxonomy" id="2720024"/>
    <lineage>
        <taxon>Bacteria</taxon>
        <taxon>Bacillati</taxon>
        <taxon>Actinomycetota</taxon>
        <taxon>Actinomycetes</taxon>
        <taxon>Micromonosporales</taxon>
        <taxon>Micromonosporaceae</taxon>
        <taxon>Micromonospora</taxon>
    </lineage>
</organism>
<feature type="region of interest" description="Disordered" evidence="1">
    <location>
        <begin position="94"/>
        <end position="114"/>
    </location>
</feature>
<feature type="compositionally biased region" description="Polar residues" evidence="1">
    <location>
        <begin position="1"/>
        <end position="11"/>
    </location>
</feature>
<feature type="non-terminal residue" evidence="2">
    <location>
        <position position="1"/>
    </location>
</feature>
<keyword evidence="3" id="KW-1185">Reference proteome</keyword>